<dbReference type="GO" id="GO:0000272">
    <property type="term" value="P:polysaccharide catabolic process"/>
    <property type="evidence" value="ECO:0007669"/>
    <property type="project" value="InterPro"/>
</dbReference>
<evidence type="ECO:0000259" key="1">
    <source>
        <dbReference type="PROSITE" id="PS51766"/>
    </source>
</evidence>
<protein>
    <recommendedName>
        <fullName evidence="1">Dockerin domain-containing protein</fullName>
    </recommendedName>
</protein>
<dbReference type="Gene3D" id="1.10.1330.10">
    <property type="entry name" value="Dockerin domain"/>
    <property type="match status" value="1"/>
</dbReference>
<dbReference type="InterPro" id="IPR016134">
    <property type="entry name" value="Dockerin_dom"/>
</dbReference>
<dbReference type="Pfam" id="PF00404">
    <property type="entry name" value="Dockerin_1"/>
    <property type="match status" value="1"/>
</dbReference>
<dbReference type="PROSITE" id="PS51766">
    <property type="entry name" value="DOCKERIN"/>
    <property type="match status" value="1"/>
</dbReference>
<reference evidence="2" key="1">
    <citation type="submission" date="2018-05" db="EMBL/GenBank/DDBJ databases">
        <authorList>
            <person name="Lanie J.A."/>
            <person name="Ng W.-L."/>
            <person name="Kazmierczak K.M."/>
            <person name="Andrzejewski T.M."/>
            <person name="Davidsen T.M."/>
            <person name="Wayne K.J."/>
            <person name="Tettelin H."/>
            <person name="Glass J.I."/>
            <person name="Rusch D."/>
            <person name="Podicherti R."/>
            <person name="Tsui H.-C.T."/>
            <person name="Winkler M.E."/>
        </authorList>
    </citation>
    <scope>NUCLEOTIDE SEQUENCE</scope>
</reference>
<dbReference type="SUPFAM" id="SSF53182">
    <property type="entry name" value="Pyrrolidone carboxyl peptidase (pyroglutamate aminopeptidase)"/>
    <property type="match status" value="1"/>
</dbReference>
<sequence length="467" mass="53108">MITKRLLSFYFFIFIIDNTNSQEIPFGSPEYFNSTINLKPILISFENEYTFSDIDQANISKTISGQNLIQYIYLDFDKVSAIQFKIDIDNFPSTGELFFIDPSINGWVGPYRSELIKNHQTGLTGQIRSSQVIIEWSSSIDELSEIPVLSIIRITKPNFLKPTTISQPHYQTQIDRERLVILLTGYWPPSNEAIRLFSRSLLLNPDGWIGENWEGRGYDVVSFFPVFNPPDCSNCGQGTGDLEVDYQDTSIDFWNIVDTLSPVAIITFSRGYIDNSWELEWKYYNLTTWSNDFTPPYLPTPNPPESDVPINYIRYSSLPLDTIVAAIDSSGLGLTAYIDYTDGAGGYLSEFKGYHGVWYKAEMDSLNIPCYLAGHVHVGGLVDWETAHEAAKITLREIIKIVDHYRELPGDINDDGVVSIMDLLLIVFHLLETNEMTDEQLQIADMNFDQTITIMDVLLLSDIIMGM</sequence>
<feature type="domain" description="Dockerin" evidence="1">
    <location>
        <begin position="405"/>
        <end position="467"/>
    </location>
</feature>
<dbReference type="AlphaFoldDB" id="A0A381YSF9"/>
<dbReference type="EMBL" id="UINC01018952">
    <property type="protein sequence ID" value="SVA79978.1"/>
    <property type="molecule type" value="Genomic_DNA"/>
</dbReference>
<gene>
    <name evidence="2" type="ORF">METZ01_LOCUS132832</name>
</gene>
<name>A0A381YSF9_9ZZZZ</name>
<proteinExistence type="predicted"/>
<accession>A0A381YSF9</accession>
<organism evidence="2">
    <name type="scientific">marine metagenome</name>
    <dbReference type="NCBI Taxonomy" id="408172"/>
    <lineage>
        <taxon>unclassified sequences</taxon>
        <taxon>metagenomes</taxon>
        <taxon>ecological metagenomes</taxon>
    </lineage>
</organism>
<dbReference type="InterPro" id="IPR018247">
    <property type="entry name" value="EF_Hand_1_Ca_BS"/>
</dbReference>
<dbReference type="InterPro" id="IPR036439">
    <property type="entry name" value="Dockerin_dom_sf"/>
</dbReference>
<dbReference type="GO" id="GO:0004553">
    <property type="term" value="F:hydrolase activity, hydrolyzing O-glycosyl compounds"/>
    <property type="evidence" value="ECO:0007669"/>
    <property type="project" value="InterPro"/>
</dbReference>
<dbReference type="CDD" id="cd14256">
    <property type="entry name" value="Dockerin_I"/>
    <property type="match status" value="1"/>
</dbReference>
<dbReference type="SUPFAM" id="SSF63446">
    <property type="entry name" value="Type I dockerin domain"/>
    <property type="match status" value="1"/>
</dbReference>
<dbReference type="PROSITE" id="PS00018">
    <property type="entry name" value="EF_HAND_1"/>
    <property type="match status" value="1"/>
</dbReference>
<dbReference type="InterPro" id="IPR036440">
    <property type="entry name" value="Peptidase_C15-like_sf"/>
</dbReference>
<evidence type="ECO:0000313" key="2">
    <source>
        <dbReference type="EMBL" id="SVA79978.1"/>
    </source>
</evidence>
<dbReference type="InterPro" id="IPR002105">
    <property type="entry name" value="Dockerin_1_rpt"/>
</dbReference>